<evidence type="ECO:0000313" key="13">
    <source>
        <dbReference type="Proteomes" id="UP001057375"/>
    </source>
</evidence>
<dbReference type="InterPro" id="IPR000719">
    <property type="entry name" value="Prot_kinase_dom"/>
</dbReference>
<dbReference type="Gene3D" id="1.10.510.10">
    <property type="entry name" value="Transferase(Phosphotransferase) domain 1"/>
    <property type="match status" value="1"/>
</dbReference>
<comment type="catalytic activity">
    <reaction evidence="7">
        <text>L-threonyl-[protein] + ATP = O-phospho-L-threonyl-[protein] + ADP + H(+)</text>
        <dbReference type="Rhea" id="RHEA:46608"/>
        <dbReference type="Rhea" id="RHEA-COMP:11060"/>
        <dbReference type="Rhea" id="RHEA-COMP:11605"/>
        <dbReference type="ChEBI" id="CHEBI:15378"/>
        <dbReference type="ChEBI" id="CHEBI:30013"/>
        <dbReference type="ChEBI" id="CHEBI:30616"/>
        <dbReference type="ChEBI" id="CHEBI:61977"/>
        <dbReference type="ChEBI" id="CHEBI:456216"/>
        <dbReference type="EC" id="2.7.11.1"/>
    </reaction>
</comment>
<dbReference type="InterPro" id="IPR008271">
    <property type="entry name" value="Ser/Thr_kinase_AS"/>
</dbReference>
<dbReference type="PANTHER" id="PTHR24356:SF1">
    <property type="entry name" value="SERINE_THREONINE-PROTEIN KINASE GREATWALL"/>
    <property type="match status" value="1"/>
</dbReference>
<dbReference type="PROSITE" id="PS50011">
    <property type="entry name" value="PROTEIN_KINASE_DOM"/>
    <property type="match status" value="1"/>
</dbReference>
<dbReference type="PROSITE" id="PS00108">
    <property type="entry name" value="PROTEIN_KINASE_ST"/>
    <property type="match status" value="1"/>
</dbReference>
<name>A0ABQ5KXL9_9EUKA</name>
<dbReference type="InterPro" id="IPR011009">
    <property type="entry name" value="Kinase-like_dom_sf"/>
</dbReference>
<feature type="compositionally biased region" description="Basic and acidic residues" evidence="10">
    <location>
        <begin position="67"/>
        <end position="102"/>
    </location>
</feature>
<dbReference type="EMBL" id="BQXS01011411">
    <property type="protein sequence ID" value="GKT37190.1"/>
    <property type="molecule type" value="Genomic_DNA"/>
</dbReference>
<feature type="non-terminal residue" evidence="12">
    <location>
        <position position="1"/>
    </location>
</feature>
<dbReference type="Proteomes" id="UP001057375">
    <property type="component" value="Unassembled WGS sequence"/>
</dbReference>
<dbReference type="InterPro" id="IPR050236">
    <property type="entry name" value="Ser_Thr_kinase_AGC"/>
</dbReference>
<evidence type="ECO:0000256" key="1">
    <source>
        <dbReference type="ARBA" id="ARBA00012513"/>
    </source>
</evidence>
<dbReference type="PANTHER" id="PTHR24356">
    <property type="entry name" value="SERINE/THREONINE-PROTEIN KINASE"/>
    <property type="match status" value="1"/>
</dbReference>
<reference evidence="12" key="1">
    <citation type="submission" date="2022-03" db="EMBL/GenBank/DDBJ databases">
        <title>Draft genome sequence of Aduncisulcus paluster, a free-living microaerophilic Fornicata.</title>
        <authorList>
            <person name="Yuyama I."/>
            <person name="Kume K."/>
            <person name="Tamura T."/>
            <person name="Inagaki Y."/>
            <person name="Hashimoto T."/>
        </authorList>
    </citation>
    <scope>NUCLEOTIDE SEQUENCE</scope>
    <source>
        <strain evidence="12">NY0171</strain>
    </source>
</reference>
<evidence type="ECO:0000256" key="7">
    <source>
        <dbReference type="ARBA" id="ARBA00047899"/>
    </source>
</evidence>
<keyword evidence="3" id="KW-0808">Transferase</keyword>
<evidence type="ECO:0000256" key="6">
    <source>
        <dbReference type="ARBA" id="ARBA00022840"/>
    </source>
</evidence>
<dbReference type="SUPFAM" id="SSF56112">
    <property type="entry name" value="Protein kinase-like (PK-like)"/>
    <property type="match status" value="1"/>
</dbReference>
<dbReference type="SMART" id="SM00220">
    <property type="entry name" value="S_TKc"/>
    <property type="match status" value="1"/>
</dbReference>
<gene>
    <name evidence="12" type="ORF">ADUPG1_010027</name>
</gene>
<dbReference type="PROSITE" id="PS00107">
    <property type="entry name" value="PROTEIN_KINASE_ATP"/>
    <property type="match status" value="1"/>
</dbReference>
<evidence type="ECO:0000259" key="11">
    <source>
        <dbReference type="PROSITE" id="PS50011"/>
    </source>
</evidence>
<proteinExistence type="predicted"/>
<keyword evidence="4 9" id="KW-0547">Nucleotide-binding</keyword>
<keyword evidence="6 9" id="KW-0067">ATP-binding</keyword>
<evidence type="ECO:0000256" key="8">
    <source>
        <dbReference type="ARBA" id="ARBA00048679"/>
    </source>
</evidence>
<evidence type="ECO:0000313" key="12">
    <source>
        <dbReference type="EMBL" id="GKT37190.1"/>
    </source>
</evidence>
<dbReference type="InterPro" id="IPR017441">
    <property type="entry name" value="Protein_kinase_ATP_BS"/>
</dbReference>
<sequence>VQKACEKVQSIKRLLPKIGEGWKCPSIDDIVKAQLAKHKGDTGSIVDEDSIPIWVVVLPKGWGDGLSRSEEEPEKQEVERRKLEEKKRKREKLEKTETERRRKLEEEMKMREFKDIAAALTITPNPQILTSDSDITPLCIIGSGGFGDVILARIDYPESSSPSILCALKCMKVTKEYEGKDTTVQLMKRNFSLQCRWYSSNPLLQSGIPRPLHMLDFLDDDLKGTFGMAMEFCQGGNVIEFAKSWAVDLEECDPCDPDEDDLVYDPVKIAALCVAIIECVADIFSVKKRFIHRDIKPDNFLVRYDVSTDKCHVLLGDLGCIQIRDIEEDLEGFEIRDSMFLDSWDEEDLSSSKKVFPYCKPSIVGTLCYTAPESLKSGFYCQRSDAWGVILTIWSLFNRMRQPFMLHPMIHSIPYSSDYFSNLCSRLRELIAGGECLPQLKDSEIFCSLETMEDGKYKKVYQVFLAVFDGLLSPDRLKRMTIHQARSLTDEIKHLLPRIGEGWECPSIEEYIARQLEEYDGCTGTIHCGGK</sequence>
<evidence type="ECO:0000256" key="5">
    <source>
        <dbReference type="ARBA" id="ARBA00022777"/>
    </source>
</evidence>
<feature type="region of interest" description="Disordered" evidence="10">
    <location>
        <begin position="66"/>
        <end position="102"/>
    </location>
</feature>
<evidence type="ECO:0000256" key="9">
    <source>
        <dbReference type="PROSITE-ProRule" id="PRU10141"/>
    </source>
</evidence>
<keyword evidence="13" id="KW-1185">Reference proteome</keyword>
<evidence type="ECO:0000256" key="2">
    <source>
        <dbReference type="ARBA" id="ARBA00022527"/>
    </source>
</evidence>
<protein>
    <recommendedName>
        <fullName evidence="1">non-specific serine/threonine protein kinase</fullName>
        <ecNumber evidence="1">2.7.11.1</ecNumber>
    </recommendedName>
</protein>
<feature type="domain" description="Protein kinase" evidence="11">
    <location>
        <begin position="135"/>
        <end position="497"/>
    </location>
</feature>
<dbReference type="Pfam" id="PF00069">
    <property type="entry name" value="Pkinase"/>
    <property type="match status" value="1"/>
</dbReference>
<keyword evidence="2" id="KW-0723">Serine/threonine-protein kinase</keyword>
<evidence type="ECO:0000256" key="10">
    <source>
        <dbReference type="SAM" id="MobiDB-lite"/>
    </source>
</evidence>
<organism evidence="12 13">
    <name type="scientific">Aduncisulcus paluster</name>
    <dbReference type="NCBI Taxonomy" id="2918883"/>
    <lineage>
        <taxon>Eukaryota</taxon>
        <taxon>Metamonada</taxon>
        <taxon>Carpediemonas-like organisms</taxon>
        <taxon>Aduncisulcus</taxon>
    </lineage>
</organism>
<evidence type="ECO:0000256" key="4">
    <source>
        <dbReference type="ARBA" id="ARBA00022741"/>
    </source>
</evidence>
<comment type="catalytic activity">
    <reaction evidence="8">
        <text>L-seryl-[protein] + ATP = O-phospho-L-seryl-[protein] + ADP + H(+)</text>
        <dbReference type="Rhea" id="RHEA:17989"/>
        <dbReference type="Rhea" id="RHEA-COMP:9863"/>
        <dbReference type="Rhea" id="RHEA-COMP:11604"/>
        <dbReference type="ChEBI" id="CHEBI:15378"/>
        <dbReference type="ChEBI" id="CHEBI:29999"/>
        <dbReference type="ChEBI" id="CHEBI:30616"/>
        <dbReference type="ChEBI" id="CHEBI:83421"/>
        <dbReference type="ChEBI" id="CHEBI:456216"/>
        <dbReference type="EC" id="2.7.11.1"/>
    </reaction>
</comment>
<accession>A0ABQ5KXL9</accession>
<dbReference type="EC" id="2.7.11.1" evidence="1"/>
<feature type="binding site" evidence="9">
    <location>
        <position position="169"/>
    </location>
    <ligand>
        <name>ATP</name>
        <dbReference type="ChEBI" id="CHEBI:30616"/>
    </ligand>
</feature>
<evidence type="ECO:0000256" key="3">
    <source>
        <dbReference type="ARBA" id="ARBA00022679"/>
    </source>
</evidence>
<keyword evidence="5" id="KW-0418">Kinase</keyword>
<comment type="caution">
    <text evidence="12">The sequence shown here is derived from an EMBL/GenBank/DDBJ whole genome shotgun (WGS) entry which is preliminary data.</text>
</comment>